<dbReference type="Proteomes" id="UP000219050">
    <property type="component" value="Chromosome"/>
</dbReference>
<evidence type="ECO:0000256" key="1">
    <source>
        <dbReference type="SAM" id="Phobius"/>
    </source>
</evidence>
<keyword evidence="1" id="KW-0812">Transmembrane</keyword>
<feature type="transmembrane region" description="Helical" evidence="1">
    <location>
        <begin position="52"/>
        <end position="76"/>
    </location>
</feature>
<dbReference type="EMBL" id="CP021404">
    <property type="protein sequence ID" value="ATI41930.1"/>
    <property type="molecule type" value="Genomic_DNA"/>
</dbReference>
<dbReference type="AlphaFoldDB" id="A0A291LZ31"/>
<keyword evidence="3" id="KW-1185">Reference proteome</keyword>
<gene>
    <name evidence="2" type="ORF">CBW24_07890</name>
</gene>
<dbReference type="KEGG" id="cmag:CBW24_07890"/>
<keyword evidence="1" id="KW-0472">Membrane</keyword>
<organism evidence="2 3">
    <name type="scientific">Pacificitalea manganoxidans</name>
    <dbReference type="NCBI Taxonomy" id="1411902"/>
    <lineage>
        <taxon>Bacteria</taxon>
        <taxon>Pseudomonadati</taxon>
        <taxon>Pseudomonadota</taxon>
        <taxon>Alphaproteobacteria</taxon>
        <taxon>Rhodobacterales</taxon>
        <taxon>Paracoccaceae</taxon>
        <taxon>Pacificitalea</taxon>
    </lineage>
</organism>
<evidence type="ECO:0000313" key="2">
    <source>
        <dbReference type="EMBL" id="ATI41930.1"/>
    </source>
</evidence>
<name>A0A291LZ31_9RHOB</name>
<protein>
    <submittedName>
        <fullName evidence="2">Uncharacterized protein</fullName>
    </submittedName>
</protein>
<sequence>MRAVKLMAAFTSGGVLVFLLISLGVVDRVDGIPGTQEEPVFSLPTYLSFVSVMLTAVTVVLAAVAIGVGVVAAYTFQQLERRAENRVEELVKVRLSDEVIKRRVAEIAFATGNGELEGKDYEDE</sequence>
<accession>A0A291LZ31</accession>
<keyword evidence="1" id="KW-1133">Transmembrane helix</keyword>
<evidence type="ECO:0000313" key="3">
    <source>
        <dbReference type="Proteomes" id="UP000219050"/>
    </source>
</evidence>
<reference evidence="2 3" key="1">
    <citation type="submission" date="2017-05" db="EMBL/GenBank/DDBJ databases">
        <title>Comparative genomic and metabolic analysis of manganese-oxidizing mechanisms in Celeribater manganoxidans DY25T: its adaption to the environment of polymetallic nodule.</title>
        <authorList>
            <person name="Wang X."/>
        </authorList>
    </citation>
    <scope>NUCLEOTIDE SEQUENCE [LARGE SCALE GENOMIC DNA]</scope>
    <source>
        <strain evidence="2 3">DY25</strain>
    </source>
</reference>
<proteinExistence type="predicted"/>